<reference evidence="6" key="2">
    <citation type="journal article" date="2021" name="PeerJ">
        <title>Extensive microbial diversity within the chicken gut microbiome revealed by metagenomics and culture.</title>
        <authorList>
            <person name="Gilroy R."/>
            <person name="Ravi A."/>
            <person name="Getino M."/>
            <person name="Pursley I."/>
            <person name="Horton D.L."/>
            <person name="Alikhan N.F."/>
            <person name="Baker D."/>
            <person name="Gharbi K."/>
            <person name="Hall N."/>
            <person name="Watson M."/>
            <person name="Adriaenssens E.M."/>
            <person name="Foster-Nyarko E."/>
            <person name="Jarju S."/>
            <person name="Secka A."/>
            <person name="Antonio M."/>
            <person name="Oren A."/>
            <person name="Chaudhuri R.R."/>
            <person name="La Ragione R."/>
            <person name="Hildebrand F."/>
            <person name="Pallen M.J."/>
        </authorList>
    </citation>
    <scope>NUCLEOTIDE SEQUENCE</scope>
    <source>
        <strain evidence="6">6919</strain>
    </source>
</reference>
<keyword evidence="2" id="KW-0540">Nuclease</keyword>
<evidence type="ECO:0000313" key="6">
    <source>
        <dbReference type="EMBL" id="MBO8476137.1"/>
    </source>
</evidence>
<feature type="signal peptide" evidence="4">
    <location>
        <begin position="1"/>
        <end position="22"/>
    </location>
</feature>
<dbReference type="PANTHER" id="PTHR33607">
    <property type="entry name" value="ENDONUCLEASE-1"/>
    <property type="match status" value="1"/>
</dbReference>
<dbReference type="SUPFAM" id="SSF49265">
    <property type="entry name" value="Fibronectin type III"/>
    <property type="match status" value="1"/>
</dbReference>
<dbReference type="PROSITE" id="PS50853">
    <property type="entry name" value="FN3"/>
    <property type="match status" value="1"/>
</dbReference>
<dbReference type="Pfam" id="PF04231">
    <property type="entry name" value="Endonuclease_1"/>
    <property type="match status" value="1"/>
</dbReference>
<evidence type="ECO:0000259" key="5">
    <source>
        <dbReference type="PROSITE" id="PS50853"/>
    </source>
</evidence>
<dbReference type="Gene3D" id="2.60.40.10">
    <property type="entry name" value="Immunoglobulins"/>
    <property type="match status" value="2"/>
</dbReference>
<dbReference type="Proteomes" id="UP000823598">
    <property type="component" value="Unassembled WGS sequence"/>
</dbReference>
<name>A0A9D9IP85_9BACT</name>
<comment type="caution">
    <text evidence="6">The sequence shown here is derived from an EMBL/GenBank/DDBJ whole genome shotgun (WGS) entry which is preliminary data.</text>
</comment>
<feature type="chain" id="PRO_5038564133" evidence="4">
    <location>
        <begin position="23"/>
        <end position="562"/>
    </location>
</feature>
<keyword evidence="3" id="KW-0378">Hydrolase</keyword>
<sequence length="562" mass="62260">MSKIYRLLVTVVVFAAVRFVTAAEIPAGYYDGIEGLTTSSLKTKLHEIIRNHSTNSYSGLFARSFIYTDVRDDGTWWDMYSDIDRYVRVNGNIEWDGMNREHSFPKSWWGGDTNVPEYTDLNHLYPADGDANGKKSNYPLGEVDPSGVIFDNGVSMVGSPVNGQGGGATRVFEPADEYKGDFARTYFYMVTCYQNDTWKYQYVARQGTYPTLQGWAIDLLLKWHREDPVSQKEIDRNEQVYRLQYNRNPYIDFPEIAEYVWGEMMGKPFVSGELPPIGEGMLITPENNSTIDFGSVVEGKSRTVTLPIRGSVTEDLSVTLTGASREEFSIPVTSVDWRDINSEDGYGLEITYTPKEASGSEAKLLLYDGGLQGVTSYTITLRGNGVEMPVFDRPVATDATDVTTTGFRANWLVPSNPDVIDCYVVNFSEYLNGNRRDFSLYTEDNTPYLDFTEVVSGANYSYTVQSVRYGEMSPESNVVNVDFSGGVAGLESDAALFVFAAGGGIILESAVVHTGVTVVDMAGRVAVVLPEFSGRRFVALPAGAYLVYSDQLCSPVKIMAGF</sequence>
<reference evidence="6" key="1">
    <citation type="submission" date="2020-10" db="EMBL/GenBank/DDBJ databases">
        <authorList>
            <person name="Gilroy R."/>
        </authorList>
    </citation>
    <scope>NUCLEOTIDE SEQUENCE</scope>
    <source>
        <strain evidence="6">6919</strain>
    </source>
</reference>
<dbReference type="PANTHER" id="PTHR33607:SF2">
    <property type="entry name" value="ENDONUCLEASE-1"/>
    <property type="match status" value="1"/>
</dbReference>
<protein>
    <submittedName>
        <fullName evidence="6">Endonuclease</fullName>
    </submittedName>
</protein>
<proteinExistence type="inferred from homology"/>
<dbReference type="InterPro" id="IPR013783">
    <property type="entry name" value="Ig-like_fold"/>
</dbReference>
<evidence type="ECO:0000313" key="7">
    <source>
        <dbReference type="Proteomes" id="UP000823598"/>
    </source>
</evidence>
<dbReference type="InterPro" id="IPR007346">
    <property type="entry name" value="Endonuclease-I"/>
</dbReference>
<evidence type="ECO:0000256" key="1">
    <source>
        <dbReference type="ARBA" id="ARBA00006429"/>
    </source>
</evidence>
<gene>
    <name evidence="6" type="ORF">IAB88_04000</name>
</gene>
<feature type="domain" description="Fibronectin type-III" evidence="5">
    <location>
        <begin position="393"/>
        <end position="486"/>
    </location>
</feature>
<evidence type="ECO:0000256" key="2">
    <source>
        <dbReference type="ARBA" id="ARBA00022722"/>
    </source>
</evidence>
<organism evidence="6 7">
    <name type="scientific">Candidatus Limisoma faecipullorum</name>
    <dbReference type="NCBI Taxonomy" id="2840854"/>
    <lineage>
        <taxon>Bacteria</taxon>
        <taxon>Pseudomonadati</taxon>
        <taxon>Bacteroidota</taxon>
        <taxon>Bacteroidia</taxon>
        <taxon>Bacteroidales</taxon>
        <taxon>Candidatus Limisoma</taxon>
    </lineage>
</organism>
<accession>A0A9D9IP85</accession>
<evidence type="ECO:0000256" key="3">
    <source>
        <dbReference type="ARBA" id="ARBA00022801"/>
    </source>
</evidence>
<dbReference type="InterPro" id="IPR044925">
    <property type="entry name" value="His-Me_finger_sf"/>
</dbReference>
<dbReference type="InterPro" id="IPR003961">
    <property type="entry name" value="FN3_dom"/>
</dbReference>
<comment type="similarity">
    <text evidence="1">Belongs to the EndA/NucM nuclease family.</text>
</comment>
<dbReference type="InterPro" id="IPR036116">
    <property type="entry name" value="FN3_sf"/>
</dbReference>
<dbReference type="GO" id="GO:0016787">
    <property type="term" value="F:hydrolase activity"/>
    <property type="evidence" value="ECO:0007669"/>
    <property type="project" value="UniProtKB-KW"/>
</dbReference>
<dbReference type="AlphaFoldDB" id="A0A9D9IP85"/>
<dbReference type="GO" id="GO:0004519">
    <property type="term" value="F:endonuclease activity"/>
    <property type="evidence" value="ECO:0007669"/>
    <property type="project" value="UniProtKB-KW"/>
</dbReference>
<evidence type="ECO:0000256" key="4">
    <source>
        <dbReference type="SAM" id="SignalP"/>
    </source>
</evidence>
<keyword evidence="4" id="KW-0732">Signal</keyword>
<dbReference type="EMBL" id="JADIMC010000046">
    <property type="protein sequence ID" value="MBO8476137.1"/>
    <property type="molecule type" value="Genomic_DNA"/>
</dbReference>
<keyword evidence="6" id="KW-0255">Endonuclease</keyword>
<dbReference type="SUPFAM" id="SSF54060">
    <property type="entry name" value="His-Me finger endonucleases"/>
    <property type="match status" value="1"/>
</dbReference>